<gene>
    <name evidence="1" type="ORF">DDB_G0293232</name>
</gene>
<dbReference type="RefSeq" id="XP_629233.1">
    <property type="nucleotide sequence ID" value="XM_629231.1"/>
</dbReference>
<comment type="caution">
    <text evidence="1">The sequence shown here is derived from an EMBL/GenBank/DDBJ whole genome shotgun (WGS) entry which is preliminary data.</text>
</comment>
<dbReference type="InParanoid" id="Q54C33"/>
<dbReference type="Proteomes" id="UP000002195">
    <property type="component" value="Unassembled WGS sequence"/>
</dbReference>
<dbReference type="PaxDb" id="44689-DDB0191836"/>
<evidence type="ECO:0000313" key="2">
    <source>
        <dbReference type="Proteomes" id="UP000002195"/>
    </source>
</evidence>
<dbReference type="EMBL" id="AAFI02000200">
    <property type="protein sequence ID" value="EAL60815.1"/>
    <property type="molecule type" value="Genomic_DNA"/>
</dbReference>
<dbReference type="VEuPathDB" id="AmoebaDB:DDB_G0293232"/>
<accession>Q54C33</accession>
<proteinExistence type="predicted"/>
<dbReference type="KEGG" id="ddi:DDB_G0293232"/>
<dbReference type="GeneID" id="8629115"/>
<protein>
    <submittedName>
        <fullName evidence="1">Uncharacterized protein</fullName>
    </submittedName>
</protein>
<keyword evidence="2" id="KW-1185">Reference proteome</keyword>
<evidence type="ECO:0000313" key="1">
    <source>
        <dbReference type="EMBL" id="EAL60815.1"/>
    </source>
</evidence>
<organism evidence="1 2">
    <name type="scientific">Dictyostelium discoideum</name>
    <name type="common">Social amoeba</name>
    <dbReference type="NCBI Taxonomy" id="44689"/>
    <lineage>
        <taxon>Eukaryota</taxon>
        <taxon>Amoebozoa</taxon>
        <taxon>Evosea</taxon>
        <taxon>Eumycetozoa</taxon>
        <taxon>Dictyostelia</taxon>
        <taxon>Dictyosteliales</taxon>
        <taxon>Dictyosteliaceae</taxon>
        <taxon>Dictyostelium</taxon>
    </lineage>
</organism>
<sequence length="44" mass="5035">MVDLPKVAVLDFNTDRAHFTLGYFAGQNRSCWICKPGEYKMVIV</sequence>
<dbReference type="HOGENOM" id="CLU_3225714_0_0_1"/>
<reference evidence="1 2" key="1">
    <citation type="journal article" date="2005" name="Nature">
        <title>The genome of the social amoeba Dictyostelium discoideum.</title>
        <authorList>
            <consortium name="The Dictyostelium discoideum Sequencing Consortium"/>
            <person name="Eichinger L."/>
            <person name="Pachebat J.A."/>
            <person name="Glockner G."/>
            <person name="Rajandream M.A."/>
            <person name="Sucgang R."/>
            <person name="Berriman M."/>
            <person name="Song J."/>
            <person name="Olsen R."/>
            <person name="Szafranski K."/>
            <person name="Xu Q."/>
            <person name="Tunggal B."/>
            <person name="Kummerfeld S."/>
            <person name="Madera M."/>
            <person name="Konfortov B.A."/>
            <person name="Rivero F."/>
            <person name="Bankier A.T."/>
            <person name="Lehmann R."/>
            <person name="Hamlin N."/>
            <person name="Davies R."/>
            <person name="Gaudet P."/>
            <person name="Fey P."/>
            <person name="Pilcher K."/>
            <person name="Chen G."/>
            <person name="Saunders D."/>
            <person name="Sodergren E."/>
            <person name="Davis P."/>
            <person name="Kerhornou A."/>
            <person name="Nie X."/>
            <person name="Hall N."/>
            <person name="Anjard C."/>
            <person name="Hemphill L."/>
            <person name="Bason N."/>
            <person name="Farbrother P."/>
            <person name="Desany B."/>
            <person name="Just E."/>
            <person name="Morio T."/>
            <person name="Rost R."/>
            <person name="Churcher C."/>
            <person name="Cooper J."/>
            <person name="Haydock S."/>
            <person name="van Driessche N."/>
            <person name="Cronin A."/>
            <person name="Goodhead I."/>
            <person name="Muzny D."/>
            <person name="Mourier T."/>
            <person name="Pain A."/>
            <person name="Lu M."/>
            <person name="Harper D."/>
            <person name="Lindsay R."/>
            <person name="Hauser H."/>
            <person name="James K."/>
            <person name="Quiles M."/>
            <person name="Madan Babu M."/>
            <person name="Saito T."/>
            <person name="Buchrieser C."/>
            <person name="Wardroper A."/>
            <person name="Felder M."/>
            <person name="Thangavelu M."/>
            <person name="Johnson D."/>
            <person name="Knights A."/>
            <person name="Loulseged H."/>
            <person name="Mungall K."/>
            <person name="Oliver K."/>
            <person name="Price C."/>
            <person name="Quail M.A."/>
            <person name="Urushihara H."/>
            <person name="Hernandez J."/>
            <person name="Rabbinowitsch E."/>
            <person name="Steffen D."/>
            <person name="Sanders M."/>
            <person name="Ma J."/>
            <person name="Kohara Y."/>
            <person name="Sharp S."/>
            <person name="Simmonds M."/>
            <person name="Spiegler S."/>
            <person name="Tivey A."/>
            <person name="Sugano S."/>
            <person name="White B."/>
            <person name="Walker D."/>
            <person name="Woodward J."/>
            <person name="Winckler T."/>
            <person name="Tanaka Y."/>
            <person name="Shaulsky G."/>
            <person name="Schleicher M."/>
            <person name="Weinstock G."/>
            <person name="Rosenthal A."/>
            <person name="Cox E.C."/>
            <person name="Chisholm R.L."/>
            <person name="Gibbs R."/>
            <person name="Loomis W.F."/>
            <person name="Platzer M."/>
            <person name="Kay R.R."/>
            <person name="Williams J."/>
            <person name="Dear P.H."/>
            <person name="Noegel A.A."/>
            <person name="Barrell B."/>
            <person name="Kuspa A."/>
        </authorList>
    </citation>
    <scope>NUCLEOTIDE SEQUENCE [LARGE SCALE GENOMIC DNA]</scope>
    <source>
        <strain evidence="1 2">AX4</strain>
    </source>
</reference>
<dbReference type="AlphaFoldDB" id="Q54C33"/>
<name>Q54C33_DICDI</name>